<feature type="compositionally biased region" description="Low complexity" evidence="1">
    <location>
        <begin position="95"/>
        <end position="104"/>
    </location>
</feature>
<feature type="transmembrane region" description="Helical" evidence="2">
    <location>
        <begin position="260"/>
        <end position="280"/>
    </location>
</feature>
<evidence type="ECO:0000256" key="1">
    <source>
        <dbReference type="SAM" id="MobiDB-lite"/>
    </source>
</evidence>
<name>A0A4D9CV24_9STRA</name>
<gene>
    <name evidence="3" type="ORF">NSK_005571</name>
</gene>
<accession>A0A4D9CV24</accession>
<comment type="caution">
    <text evidence="3">The sequence shown here is derived from an EMBL/GenBank/DDBJ whole genome shotgun (WGS) entry which is preliminary data.</text>
</comment>
<protein>
    <submittedName>
        <fullName evidence="3">Uncharacterized protein</fullName>
    </submittedName>
</protein>
<keyword evidence="2" id="KW-1133">Transmembrane helix</keyword>
<keyword evidence="4" id="KW-1185">Reference proteome</keyword>
<evidence type="ECO:0000256" key="2">
    <source>
        <dbReference type="SAM" id="Phobius"/>
    </source>
</evidence>
<feature type="compositionally biased region" description="Basic residues" evidence="1">
    <location>
        <begin position="161"/>
        <end position="174"/>
    </location>
</feature>
<evidence type="ECO:0000313" key="4">
    <source>
        <dbReference type="Proteomes" id="UP000355283"/>
    </source>
</evidence>
<feature type="region of interest" description="Disordered" evidence="1">
    <location>
        <begin position="1"/>
        <end position="189"/>
    </location>
</feature>
<feature type="compositionally biased region" description="Low complexity" evidence="1">
    <location>
        <begin position="33"/>
        <end position="50"/>
    </location>
</feature>
<dbReference type="Proteomes" id="UP000355283">
    <property type="component" value="Unassembled WGS sequence"/>
</dbReference>
<keyword evidence="2" id="KW-0812">Transmembrane</keyword>
<evidence type="ECO:0000313" key="3">
    <source>
        <dbReference type="EMBL" id="TFJ83102.1"/>
    </source>
</evidence>
<keyword evidence="2" id="KW-0472">Membrane</keyword>
<dbReference type="AlphaFoldDB" id="A0A4D9CV24"/>
<organism evidence="3 4">
    <name type="scientific">Nannochloropsis salina CCMP1776</name>
    <dbReference type="NCBI Taxonomy" id="1027361"/>
    <lineage>
        <taxon>Eukaryota</taxon>
        <taxon>Sar</taxon>
        <taxon>Stramenopiles</taxon>
        <taxon>Ochrophyta</taxon>
        <taxon>Eustigmatophyceae</taxon>
        <taxon>Eustigmatales</taxon>
        <taxon>Monodopsidaceae</taxon>
        <taxon>Microchloropsis</taxon>
        <taxon>Microchloropsis salina</taxon>
    </lineage>
</organism>
<feature type="compositionally biased region" description="Gly residues" evidence="1">
    <location>
        <begin position="120"/>
        <end position="133"/>
    </location>
</feature>
<feature type="compositionally biased region" description="Pro residues" evidence="1">
    <location>
        <begin position="83"/>
        <end position="94"/>
    </location>
</feature>
<proteinExistence type="predicted"/>
<feature type="compositionally biased region" description="Basic and acidic residues" evidence="1">
    <location>
        <begin position="1"/>
        <end position="11"/>
    </location>
</feature>
<reference evidence="3 4" key="1">
    <citation type="submission" date="2019-01" db="EMBL/GenBank/DDBJ databases">
        <title>Nuclear Genome Assembly of the Microalgal Biofuel strain Nannochloropsis salina CCMP1776.</title>
        <authorList>
            <person name="Hovde B."/>
        </authorList>
    </citation>
    <scope>NUCLEOTIDE SEQUENCE [LARGE SCALE GENOMIC DNA]</scope>
    <source>
        <strain evidence="3 4">CCMP1776</strain>
    </source>
</reference>
<sequence length="327" mass="35395">MENGQENHDVPDMVSQSEAEERREPRHGTLATSRSIGSSSSTLAPLFSSPSPAPSMDFTHAEPSTPPASRLDVGHDDEANQPPSSPPPPNPSSLPPSSFSPPSSFRRGVSFAGVSTGTRSQGGSGSLEGGGPTGAEEGNAPLTPLLARSPSFRRLAAAATRARRWSAGRRKRSGSRTGRREGSQAPASPRLTLEEVINVKYEPPQTASEGGEKGVGTGKEGEIMGGRNRRWNWLPRRAAFLVKALPKEVKRYHRRDQPKVLFLWYFLVLVFSAWCIFILVKTVGDRATPAQPPASSIPILKVGWWSGRRWREEEEGAGEELGEGEEE</sequence>
<dbReference type="EMBL" id="SDOX01000070">
    <property type="protein sequence ID" value="TFJ83102.1"/>
    <property type="molecule type" value="Genomic_DNA"/>
</dbReference>